<protein>
    <submittedName>
        <fullName evidence="3">Putative head morphogenesis protein SPP1 gp7</fullName>
    </submittedName>
</protein>
<name>B1Y3I5_LEPCP</name>
<organism evidence="3 4">
    <name type="scientific">Leptothrix cholodnii (strain ATCC 51168 / LMG 8142 / SP-6)</name>
    <name type="common">Leptothrix discophora (strain SP-6)</name>
    <dbReference type="NCBI Taxonomy" id="395495"/>
    <lineage>
        <taxon>Bacteria</taxon>
        <taxon>Pseudomonadati</taxon>
        <taxon>Pseudomonadota</taxon>
        <taxon>Betaproteobacteria</taxon>
        <taxon>Burkholderiales</taxon>
        <taxon>Sphaerotilaceae</taxon>
        <taxon>Leptothrix</taxon>
    </lineage>
</organism>
<keyword evidence="4" id="KW-1185">Reference proteome</keyword>
<dbReference type="eggNOG" id="COG2369">
    <property type="taxonomic scope" value="Bacteria"/>
</dbReference>
<evidence type="ECO:0000256" key="1">
    <source>
        <dbReference type="SAM" id="MobiDB-lite"/>
    </source>
</evidence>
<dbReference type="HOGENOM" id="CLU_044450_2_0_4"/>
<dbReference type="AlphaFoldDB" id="B1Y3I5"/>
<accession>B1Y3I5</accession>
<evidence type="ECO:0000313" key="4">
    <source>
        <dbReference type="Proteomes" id="UP000001693"/>
    </source>
</evidence>
<dbReference type="InterPro" id="IPR006528">
    <property type="entry name" value="Phage_head_morphogenesis_dom"/>
</dbReference>
<dbReference type="RefSeq" id="WP_012347273.1">
    <property type="nucleotide sequence ID" value="NC_010524.1"/>
</dbReference>
<dbReference type="Proteomes" id="UP000001693">
    <property type="component" value="Chromosome"/>
</dbReference>
<dbReference type="KEGG" id="lch:Lcho_2247"/>
<sequence length="251" mass="28653">MPTPIPTDFTLGAVAPEEAMAAFQARGLLETTFSWQDLWHVEHTRAFTISRLAETDLLDFVRAELDKAIEAGTDFRDWADTIQQRFEAAGWWGKRQVVDTATGEKVSTTFDPKRLQLIFEVNTRQSYAAGRWAGIERSKARLPFVIYRTMRDEQVRNSHRPWDGLALPVDDPWWDTHYPPCGWRCRCHAYAIDQRGLDKLRAAGLPVKTEAPPTEWVEFTNKRTGEVSKVPRGVDPGFGYNPRAPRPVLRG</sequence>
<dbReference type="OrthoDB" id="9813502at2"/>
<dbReference type="EMBL" id="CP001013">
    <property type="protein sequence ID" value="ACB34513.1"/>
    <property type="molecule type" value="Genomic_DNA"/>
</dbReference>
<gene>
    <name evidence="3" type="ordered locus">Lcho_2247</name>
</gene>
<proteinExistence type="predicted"/>
<reference evidence="3 4" key="1">
    <citation type="submission" date="2008-03" db="EMBL/GenBank/DDBJ databases">
        <title>Complete sequence of Leptothrix cholodnii SP-6.</title>
        <authorList>
            <consortium name="US DOE Joint Genome Institute"/>
            <person name="Copeland A."/>
            <person name="Lucas S."/>
            <person name="Lapidus A."/>
            <person name="Glavina del Rio T."/>
            <person name="Dalin E."/>
            <person name="Tice H."/>
            <person name="Bruce D."/>
            <person name="Goodwin L."/>
            <person name="Pitluck S."/>
            <person name="Chertkov O."/>
            <person name="Brettin T."/>
            <person name="Detter J.C."/>
            <person name="Han C."/>
            <person name="Kuske C.R."/>
            <person name="Schmutz J."/>
            <person name="Larimer F."/>
            <person name="Land M."/>
            <person name="Hauser L."/>
            <person name="Kyrpides N."/>
            <person name="Lykidis A."/>
            <person name="Emerson D."/>
            <person name="Richardson P."/>
        </authorList>
    </citation>
    <scope>NUCLEOTIDE SEQUENCE [LARGE SCALE GENOMIC DNA]</scope>
    <source>
        <strain evidence="4">ATCC 51168 / LMG 8142 / SP-6</strain>
    </source>
</reference>
<evidence type="ECO:0000259" key="2">
    <source>
        <dbReference type="Pfam" id="PF04233"/>
    </source>
</evidence>
<evidence type="ECO:0000313" key="3">
    <source>
        <dbReference type="EMBL" id="ACB34513.1"/>
    </source>
</evidence>
<feature type="region of interest" description="Disordered" evidence="1">
    <location>
        <begin position="230"/>
        <end position="251"/>
    </location>
</feature>
<dbReference type="Pfam" id="PF04233">
    <property type="entry name" value="Phage_Mu_F"/>
    <property type="match status" value="1"/>
</dbReference>
<feature type="domain" description="Phage head morphogenesis" evidence="2">
    <location>
        <begin position="61"/>
        <end position="189"/>
    </location>
</feature>
<dbReference type="STRING" id="395495.Lcho_2247"/>